<organism evidence="1 2">
    <name type="scientific">Deinococcus peraridilitoris (strain DSM 19664 / LMG 22246 / CIP 109416 / KR-200)</name>
    <dbReference type="NCBI Taxonomy" id="937777"/>
    <lineage>
        <taxon>Bacteria</taxon>
        <taxon>Thermotogati</taxon>
        <taxon>Deinococcota</taxon>
        <taxon>Deinococci</taxon>
        <taxon>Deinococcales</taxon>
        <taxon>Deinococcaceae</taxon>
        <taxon>Deinococcus</taxon>
    </lineage>
</organism>
<dbReference type="KEGG" id="dpd:Deipe_2059"/>
<dbReference type="EMBL" id="CP003382">
    <property type="protein sequence ID" value="AFZ67555.1"/>
    <property type="molecule type" value="Genomic_DNA"/>
</dbReference>
<reference evidence="2" key="1">
    <citation type="submission" date="2012-03" db="EMBL/GenBank/DDBJ databases">
        <title>Complete sequence of chromosome of Deinococcus peraridilitoris DSM 19664.</title>
        <authorList>
            <person name="Lucas S."/>
            <person name="Copeland A."/>
            <person name="Lapidus A."/>
            <person name="Glavina del Rio T."/>
            <person name="Dalin E."/>
            <person name="Tice H."/>
            <person name="Bruce D."/>
            <person name="Goodwin L."/>
            <person name="Pitluck S."/>
            <person name="Peters L."/>
            <person name="Mikhailova N."/>
            <person name="Lu M."/>
            <person name="Kyrpides N."/>
            <person name="Mavromatis K."/>
            <person name="Ivanova N."/>
            <person name="Brettin T."/>
            <person name="Detter J.C."/>
            <person name="Han C."/>
            <person name="Larimer F."/>
            <person name="Land M."/>
            <person name="Hauser L."/>
            <person name="Markowitz V."/>
            <person name="Cheng J.-F."/>
            <person name="Hugenholtz P."/>
            <person name="Woyke T."/>
            <person name="Wu D."/>
            <person name="Pukall R."/>
            <person name="Steenblock K."/>
            <person name="Brambilla E."/>
            <person name="Klenk H.-P."/>
            <person name="Eisen J.A."/>
        </authorList>
    </citation>
    <scope>NUCLEOTIDE SEQUENCE [LARGE SCALE GENOMIC DNA]</scope>
    <source>
        <strain evidence="2">DSM 19664 / LMG 22246 / CIP 109416 / KR-200</strain>
    </source>
</reference>
<proteinExistence type="predicted"/>
<name>L0A3H1_DEIPD</name>
<protein>
    <submittedName>
        <fullName evidence="1">VRR-NUC domain-containing protein</fullName>
    </submittedName>
</protein>
<dbReference type="AlphaFoldDB" id="L0A3H1"/>
<evidence type="ECO:0000313" key="1">
    <source>
        <dbReference type="EMBL" id="AFZ67555.1"/>
    </source>
</evidence>
<keyword evidence="2" id="KW-1185">Reference proteome</keyword>
<dbReference type="Gene3D" id="3.40.1350.10">
    <property type="match status" value="1"/>
</dbReference>
<dbReference type="RefSeq" id="WP_015235860.1">
    <property type="nucleotide sequence ID" value="NC_019793.1"/>
</dbReference>
<dbReference type="Proteomes" id="UP000010467">
    <property type="component" value="Chromosome"/>
</dbReference>
<dbReference type="PATRIC" id="fig|937777.3.peg.2069"/>
<dbReference type="InterPro" id="IPR011856">
    <property type="entry name" value="tRNA_endonuc-like_dom_sf"/>
</dbReference>
<dbReference type="STRING" id="937777.Deipe_2059"/>
<accession>L0A3H1</accession>
<dbReference type="GO" id="GO:0003676">
    <property type="term" value="F:nucleic acid binding"/>
    <property type="evidence" value="ECO:0007669"/>
    <property type="project" value="InterPro"/>
</dbReference>
<evidence type="ECO:0000313" key="2">
    <source>
        <dbReference type="Proteomes" id="UP000010467"/>
    </source>
</evidence>
<dbReference type="HOGENOM" id="CLU_2117001_0_0_0"/>
<sequence length="114" mass="12767">MSEAHLQSRVVFLLELAGWLVMEADRASMGKTKHKGAFFVGFCDVLAVKGERAILLELKTLKGKMREAQLAFRTRAAACGITVHEIRDEQQVVALLHTRARHQHALASQEVYQP</sequence>
<dbReference type="OrthoDB" id="1272564at2"/>
<gene>
    <name evidence="1" type="ordered locus">Deipe_2059</name>
</gene>